<dbReference type="InterPro" id="IPR011005">
    <property type="entry name" value="Dihydropteroate_synth-like_sf"/>
</dbReference>
<dbReference type="EC" id="1.17.7.3" evidence="7"/>
<dbReference type="FunFam" id="3.30.413.10:FF:000012">
    <property type="entry name" value="4-hydroxy-3-methylbut-2-en-1-yl diphosphate synthase (flavodoxin)"/>
    <property type="match status" value="1"/>
</dbReference>
<dbReference type="Pfam" id="PF26540">
    <property type="entry name" value="GcpE_C"/>
    <property type="match status" value="1"/>
</dbReference>
<keyword evidence="6 7" id="KW-0414">Isoprene biosynthesis</keyword>
<dbReference type="AlphaFoldDB" id="A0AA43ZEK5"/>
<keyword evidence="11" id="KW-1185">Reference proteome</keyword>
<dbReference type="PANTHER" id="PTHR30454">
    <property type="entry name" value="4-HYDROXY-3-METHYLBUT-2-EN-1-YL DIPHOSPHATE SYNTHASE"/>
    <property type="match status" value="1"/>
</dbReference>
<keyword evidence="5 7" id="KW-0411">Iron-sulfur</keyword>
<dbReference type="EMBL" id="JAANCM010000004">
    <property type="protein sequence ID" value="NHT76184.1"/>
    <property type="molecule type" value="Genomic_DNA"/>
</dbReference>
<keyword evidence="2 7" id="KW-0479">Metal-binding</keyword>
<protein>
    <recommendedName>
        <fullName evidence="7">4-hydroxy-3-methylbut-2-en-1-yl diphosphate synthase (flavodoxin)</fullName>
        <ecNumber evidence="7">1.17.7.3</ecNumber>
    </recommendedName>
    <alternativeName>
        <fullName evidence="7">1-hydroxy-2-methyl-2-(E)-butenyl 4-diphosphate synthase</fullName>
    </alternativeName>
</protein>
<dbReference type="GO" id="GO:0141197">
    <property type="term" value="F:4-hydroxy-3-methylbut-2-enyl-diphosphate synthase activity (flavodoxin)"/>
    <property type="evidence" value="ECO:0007669"/>
    <property type="project" value="UniProtKB-EC"/>
</dbReference>
<dbReference type="Proteomes" id="UP001155840">
    <property type="component" value="Unassembled WGS sequence"/>
</dbReference>
<accession>A0AA43ZEK5</accession>
<evidence type="ECO:0000313" key="11">
    <source>
        <dbReference type="Proteomes" id="UP001155840"/>
    </source>
</evidence>
<dbReference type="InterPro" id="IPR058578">
    <property type="entry name" value="IspG_TIM"/>
</dbReference>
<evidence type="ECO:0000256" key="5">
    <source>
        <dbReference type="ARBA" id="ARBA00023014"/>
    </source>
</evidence>
<dbReference type="GO" id="GO:0046429">
    <property type="term" value="F:4-hydroxy-3-methylbut-2-en-1-yl diphosphate synthase activity (ferredoxin)"/>
    <property type="evidence" value="ECO:0007669"/>
    <property type="project" value="UniProtKB-UniRule"/>
</dbReference>
<feature type="domain" description="IspG TIM-barrel" evidence="8">
    <location>
        <begin position="15"/>
        <end position="286"/>
    </location>
</feature>
<comment type="cofactor">
    <cofactor evidence="7">
        <name>[4Fe-4S] cluster</name>
        <dbReference type="ChEBI" id="CHEBI:49883"/>
    </cofactor>
    <text evidence="7">Binds 1 [4Fe-4S] cluster.</text>
</comment>
<evidence type="ECO:0000256" key="4">
    <source>
        <dbReference type="ARBA" id="ARBA00023004"/>
    </source>
</evidence>
<evidence type="ECO:0000259" key="9">
    <source>
        <dbReference type="Pfam" id="PF26540"/>
    </source>
</evidence>
<dbReference type="NCBIfam" id="TIGR00612">
    <property type="entry name" value="ispG_gcpE"/>
    <property type="match status" value="1"/>
</dbReference>
<keyword evidence="3 7" id="KW-0560">Oxidoreductase</keyword>
<dbReference type="Pfam" id="PF04551">
    <property type="entry name" value="GcpE"/>
    <property type="match status" value="1"/>
</dbReference>
<dbReference type="GO" id="GO:0051539">
    <property type="term" value="F:4 iron, 4 sulfur cluster binding"/>
    <property type="evidence" value="ECO:0007669"/>
    <property type="project" value="UniProtKB-UniRule"/>
</dbReference>
<dbReference type="PIRSF" id="PIRSF004640">
    <property type="entry name" value="IspG"/>
    <property type="match status" value="1"/>
</dbReference>
<evidence type="ECO:0000256" key="6">
    <source>
        <dbReference type="ARBA" id="ARBA00023229"/>
    </source>
</evidence>
<evidence type="ECO:0000256" key="2">
    <source>
        <dbReference type="ARBA" id="ARBA00022723"/>
    </source>
</evidence>
<comment type="pathway">
    <text evidence="7">Isoprenoid biosynthesis; isopentenyl diphosphate biosynthesis via DXP pathway; isopentenyl diphosphate from 1-deoxy-D-xylulose 5-phosphate: step 5/6.</text>
</comment>
<dbReference type="InterPro" id="IPR004588">
    <property type="entry name" value="IspG_bac-typ"/>
</dbReference>
<feature type="binding site" evidence="7">
    <location>
        <position position="307"/>
    </location>
    <ligand>
        <name>[4Fe-4S] cluster</name>
        <dbReference type="ChEBI" id="CHEBI:49883"/>
    </ligand>
</feature>
<reference evidence="10" key="1">
    <citation type="submission" date="2020-03" db="EMBL/GenBank/DDBJ databases">
        <title>Ferranicluibacter endophyticum gen. nov., sp. nov., a new genus isolated from Rubus ulmifolius Schott. stem.</title>
        <authorList>
            <person name="Roca-Couso R."/>
            <person name="Flores-Felix J.D."/>
            <person name="Igual J.M."/>
            <person name="Rivas R."/>
        </authorList>
    </citation>
    <scope>NUCLEOTIDE SEQUENCE</scope>
    <source>
        <strain evidence="10">CRRU44</strain>
    </source>
</reference>
<feature type="binding site" evidence="7">
    <location>
        <position position="304"/>
    </location>
    <ligand>
        <name>[4Fe-4S] cluster</name>
        <dbReference type="ChEBI" id="CHEBI:49883"/>
    </ligand>
</feature>
<evidence type="ECO:0000259" key="8">
    <source>
        <dbReference type="Pfam" id="PF04551"/>
    </source>
</evidence>
<sequence length="417" mass="44932">MSMSFAFEPQPRRETVAVDVGGVLVGGGAPVVVQSMTNTDTADVDATVAQVAALHRAGSELVRITVDRDESAAAVPRIRERLERLGLDVPLIGDFHYIGHKLLADHPACAEALAKYRINPGNVGFKEKKDRQFGAIIERAIQYDKPVRIGVNWGSLDQELLTRLMNENQEKGFPLTAQQVMRETIVQSALISAELAEEIGLPRSRIILSAKVSNVQDLIPTYAMLSVRTNHALHLGLTEAGMGSKGIVASSASLGILMQQGIGDTIRISLTPEPGGDRTREVQVAQELLQVMGFRQFIPVVAACPGCGRTTSTVFQELAQKIEDDIRRNMPVWREKYPGVEGLKVAVMGCIVNGPGESKHADIGISLPGTGELPAAPVYIDGKKALTIRGTNIAGDFETLVGEYIEKRFGHGQAAAE</sequence>
<dbReference type="SUPFAM" id="SSF56014">
    <property type="entry name" value="Nitrite and sulphite reductase 4Fe-4S domain-like"/>
    <property type="match status" value="1"/>
</dbReference>
<dbReference type="InterPro" id="IPR016425">
    <property type="entry name" value="IspG_bac"/>
</dbReference>
<comment type="catalytic activity">
    <reaction evidence="7">
        <text>(2E)-4-hydroxy-3-methylbut-2-enyl diphosphate + oxidized [flavodoxin] + H2O + 2 H(+) = 2-C-methyl-D-erythritol 2,4-cyclic diphosphate + reduced [flavodoxin]</text>
        <dbReference type="Rhea" id="RHEA:43604"/>
        <dbReference type="Rhea" id="RHEA-COMP:10622"/>
        <dbReference type="Rhea" id="RHEA-COMP:10623"/>
        <dbReference type="ChEBI" id="CHEBI:15377"/>
        <dbReference type="ChEBI" id="CHEBI:15378"/>
        <dbReference type="ChEBI" id="CHEBI:57618"/>
        <dbReference type="ChEBI" id="CHEBI:58210"/>
        <dbReference type="ChEBI" id="CHEBI:58483"/>
        <dbReference type="ChEBI" id="CHEBI:128753"/>
        <dbReference type="EC" id="1.17.7.3"/>
    </reaction>
</comment>
<dbReference type="Gene3D" id="3.30.413.10">
    <property type="entry name" value="Sulfite Reductase Hemoprotein, domain 1"/>
    <property type="match status" value="1"/>
</dbReference>
<dbReference type="InterPro" id="IPR058579">
    <property type="entry name" value="IspG_C"/>
</dbReference>
<dbReference type="PANTHER" id="PTHR30454:SF0">
    <property type="entry name" value="4-HYDROXY-3-METHYLBUT-2-EN-1-YL DIPHOSPHATE SYNTHASE (FERREDOXIN), CHLOROPLASTIC"/>
    <property type="match status" value="1"/>
</dbReference>
<comment type="similarity">
    <text evidence="7">Belongs to the IspG family.</text>
</comment>
<dbReference type="InterPro" id="IPR045854">
    <property type="entry name" value="NO2/SO3_Rdtase_4Fe4S_sf"/>
</dbReference>
<feature type="domain" description="IspG C-terminal" evidence="9">
    <location>
        <begin position="301"/>
        <end position="400"/>
    </location>
</feature>
<dbReference type="HAMAP" id="MF_00159">
    <property type="entry name" value="IspG"/>
    <property type="match status" value="1"/>
</dbReference>
<dbReference type="GO" id="GO:0016114">
    <property type="term" value="P:terpenoid biosynthetic process"/>
    <property type="evidence" value="ECO:0007669"/>
    <property type="project" value="InterPro"/>
</dbReference>
<feature type="binding site" evidence="7">
    <location>
        <position position="350"/>
    </location>
    <ligand>
        <name>[4Fe-4S] cluster</name>
        <dbReference type="ChEBI" id="CHEBI:49883"/>
    </ligand>
</feature>
<name>A0AA43ZEK5_9HYPH</name>
<evidence type="ECO:0000256" key="1">
    <source>
        <dbReference type="ARBA" id="ARBA00022485"/>
    </source>
</evidence>
<dbReference type="Gene3D" id="3.20.20.20">
    <property type="entry name" value="Dihydropteroate synthase-like"/>
    <property type="match status" value="1"/>
</dbReference>
<evidence type="ECO:0000313" key="10">
    <source>
        <dbReference type="EMBL" id="NHT76184.1"/>
    </source>
</evidence>
<evidence type="ECO:0000256" key="3">
    <source>
        <dbReference type="ARBA" id="ARBA00023002"/>
    </source>
</evidence>
<proteinExistence type="inferred from homology"/>
<keyword evidence="4 7" id="KW-0408">Iron</keyword>
<organism evidence="10 11">
    <name type="scientific">Ferranicluibacter rubi</name>
    <dbReference type="NCBI Taxonomy" id="2715133"/>
    <lineage>
        <taxon>Bacteria</taxon>
        <taxon>Pseudomonadati</taxon>
        <taxon>Pseudomonadota</taxon>
        <taxon>Alphaproteobacteria</taxon>
        <taxon>Hyphomicrobiales</taxon>
        <taxon>Rhizobiaceae</taxon>
        <taxon>Ferranicluibacter</taxon>
    </lineage>
</organism>
<keyword evidence="1 7" id="KW-0004">4Fe-4S</keyword>
<dbReference type="RefSeq" id="WP_110801090.1">
    <property type="nucleotide sequence ID" value="NZ_JAANCM010000004.1"/>
</dbReference>
<comment type="caution">
    <text evidence="10">The sequence shown here is derived from an EMBL/GenBank/DDBJ whole genome shotgun (WGS) entry which is preliminary data.</text>
</comment>
<dbReference type="GO" id="GO:0005506">
    <property type="term" value="F:iron ion binding"/>
    <property type="evidence" value="ECO:0007669"/>
    <property type="project" value="InterPro"/>
</dbReference>
<evidence type="ECO:0000256" key="7">
    <source>
        <dbReference type="HAMAP-Rule" id="MF_00159"/>
    </source>
</evidence>
<gene>
    <name evidence="7 10" type="primary">ispG</name>
    <name evidence="10" type="synonym">gcpE</name>
    <name evidence="10" type="ORF">G8E10_10590</name>
</gene>
<dbReference type="GO" id="GO:0019288">
    <property type="term" value="P:isopentenyl diphosphate biosynthetic process, methylerythritol 4-phosphate pathway"/>
    <property type="evidence" value="ECO:0007669"/>
    <property type="project" value="UniProtKB-UniRule"/>
</dbReference>
<dbReference type="NCBIfam" id="NF001540">
    <property type="entry name" value="PRK00366.1"/>
    <property type="match status" value="1"/>
</dbReference>
<comment type="function">
    <text evidence="7">Converts 2C-methyl-D-erythritol 2,4-cyclodiphosphate (ME-2,4cPP) into 1-hydroxy-2-methyl-2-(E)-butenyl 4-diphosphate.</text>
</comment>
<feature type="binding site" evidence="7">
    <location>
        <position position="357"/>
    </location>
    <ligand>
        <name>[4Fe-4S] cluster</name>
        <dbReference type="ChEBI" id="CHEBI:49883"/>
    </ligand>
</feature>